<gene>
    <name evidence="1" type="ORF">BJ964_004725</name>
</gene>
<protein>
    <submittedName>
        <fullName evidence="1">Uncharacterized protein</fullName>
    </submittedName>
</protein>
<reference evidence="1 2" key="1">
    <citation type="submission" date="2020-08" db="EMBL/GenBank/DDBJ databases">
        <title>Sequencing the genomes of 1000 actinobacteria strains.</title>
        <authorList>
            <person name="Klenk H.-P."/>
        </authorList>
    </citation>
    <scope>NUCLEOTIDE SEQUENCE [LARGE SCALE GENOMIC DNA]</scope>
    <source>
        <strain evidence="1 2">DSM 43150</strain>
    </source>
</reference>
<evidence type="ECO:0000313" key="1">
    <source>
        <dbReference type="EMBL" id="MBB4750564.1"/>
    </source>
</evidence>
<dbReference type="Proteomes" id="UP000590511">
    <property type="component" value="Unassembled WGS sequence"/>
</dbReference>
<comment type="caution">
    <text evidence="1">The sequence shown here is derived from an EMBL/GenBank/DDBJ whole genome shotgun (WGS) entry which is preliminary data.</text>
</comment>
<evidence type="ECO:0000313" key="2">
    <source>
        <dbReference type="Proteomes" id="UP000590511"/>
    </source>
</evidence>
<sequence length="32" mass="3677">MAPGNRDATYHIRVQKDLVDRIDLEMRGEACC</sequence>
<organism evidence="1 2">
    <name type="scientific">Actinoplanes lobatus</name>
    <dbReference type="NCBI Taxonomy" id="113568"/>
    <lineage>
        <taxon>Bacteria</taxon>
        <taxon>Bacillati</taxon>
        <taxon>Actinomycetota</taxon>
        <taxon>Actinomycetes</taxon>
        <taxon>Micromonosporales</taxon>
        <taxon>Micromonosporaceae</taxon>
        <taxon>Actinoplanes</taxon>
    </lineage>
</organism>
<proteinExistence type="predicted"/>
<dbReference type="EMBL" id="JACHNC010000001">
    <property type="protein sequence ID" value="MBB4750564.1"/>
    <property type="molecule type" value="Genomic_DNA"/>
</dbReference>
<dbReference type="AlphaFoldDB" id="A0A7W7HHB0"/>
<name>A0A7W7HHB0_9ACTN</name>
<accession>A0A7W7HHB0</accession>